<dbReference type="PATRIC" id="fig|1293598.4.peg.1023"/>
<evidence type="ECO:0008006" key="5">
    <source>
        <dbReference type="Google" id="ProtNLM"/>
    </source>
</evidence>
<dbReference type="RefSeq" id="WP_056992912.1">
    <property type="nucleotide sequence ID" value="NZ_JQCE01000034.1"/>
</dbReference>
<evidence type="ECO:0000313" key="4">
    <source>
        <dbReference type="Proteomes" id="UP000050969"/>
    </source>
</evidence>
<keyword evidence="4" id="KW-1185">Reference proteome</keyword>
<feature type="region of interest" description="Disordered" evidence="1">
    <location>
        <begin position="22"/>
        <end position="46"/>
    </location>
</feature>
<feature type="compositionally biased region" description="Polar residues" evidence="1">
    <location>
        <begin position="22"/>
        <end position="45"/>
    </location>
</feature>
<dbReference type="Proteomes" id="UP000050969">
    <property type="component" value="Unassembled WGS sequence"/>
</dbReference>
<reference evidence="3 4" key="1">
    <citation type="journal article" date="2015" name="Genome Announc.">
        <title>Expanding the biotechnology potential of lactobacilli through comparative genomics of 213 strains and associated genera.</title>
        <authorList>
            <person name="Sun Z."/>
            <person name="Harris H.M."/>
            <person name="McCann A."/>
            <person name="Guo C."/>
            <person name="Argimon S."/>
            <person name="Zhang W."/>
            <person name="Yang X."/>
            <person name="Jeffery I.B."/>
            <person name="Cooney J.C."/>
            <person name="Kagawa T.F."/>
            <person name="Liu W."/>
            <person name="Song Y."/>
            <person name="Salvetti E."/>
            <person name="Wrobel A."/>
            <person name="Rasinkangas P."/>
            <person name="Parkhill J."/>
            <person name="Rea M.C."/>
            <person name="O'Sullivan O."/>
            <person name="Ritari J."/>
            <person name="Douillard F.P."/>
            <person name="Paul Ross R."/>
            <person name="Yang R."/>
            <person name="Briner A.E."/>
            <person name="Felis G.E."/>
            <person name="de Vos W.M."/>
            <person name="Barrangou R."/>
            <person name="Klaenhammer T.R."/>
            <person name="Caufield P.W."/>
            <person name="Cui Y."/>
            <person name="Zhang H."/>
            <person name="O'Toole P.W."/>
        </authorList>
    </citation>
    <scope>NUCLEOTIDE SEQUENCE [LARGE SCALE GENOMIC DNA]</scope>
    <source>
        <strain evidence="3 4">DSM 24301</strain>
    </source>
</reference>
<proteinExistence type="predicted"/>
<gene>
    <name evidence="3" type="ORF">IV56_GL000973</name>
</gene>
<evidence type="ECO:0000256" key="1">
    <source>
        <dbReference type="SAM" id="MobiDB-lite"/>
    </source>
</evidence>
<name>A0A0R2MWW5_9LACO</name>
<protein>
    <recommendedName>
        <fullName evidence="5">Lipoprotein</fullName>
    </recommendedName>
</protein>
<accession>A0A0R2MWW5</accession>
<comment type="caution">
    <text evidence="3">The sequence shown here is derived from an EMBL/GenBank/DDBJ whole genome shotgun (WGS) entry which is preliminary data.</text>
</comment>
<dbReference type="STRING" id="1293598.IV56_GL000973"/>
<dbReference type="PROSITE" id="PS51257">
    <property type="entry name" value="PROKAR_LIPOPROTEIN"/>
    <property type="match status" value="1"/>
</dbReference>
<dbReference type="EMBL" id="JQCE01000034">
    <property type="protein sequence ID" value="KRO16699.1"/>
    <property type="molecule type" value="Genomic_DNA"/>
</dbReference>
<organism evidence="3 4">
    <name type="scientific">Lacticaseibacillus saniviri JCM 17471 = DSM 24301</name>
    <dbReference type="NCBI Taxonomy" id="1293598"/>
    <lineage>
        <taxon>Bacteria</taxon>
        <taxon>Bacillati</taxon>
        <taxon>Bacillota</taxon>
        <taxon>Bacilli</taxon>
        <taxon>Lactobacillales</taxon>
        <taxon>Lactobacillaceae</taxon>
        <taxon>Lacticaseibacillus</taxon>
    </lineage>
</organism>
<sequence length="257" mass="28595">MHKRWVFLLGIIAIATLGGCSSSNQSTPKAPQKVTQKATQPTGKQNGAALAKVMRQVKHETVEINTTDLFASPPHTISALKKMPGMSFFAGEVTQWQVLPARDPETGYIETAVVIKVDRDLKGAKAIKKQQLVNVVLHGGFTKGQKLMKPVLKAPTKAKTTGINQQTVTYENAPGYRLPMPGEKVVIFANRMTQPFEPYSALYKQRPTFRMGWSAYFGLWIKNKQGSYDDVWQHKSDKDTTFSEPQVNQAINDLMKS</sequence>
<dbReference type="AlphaFoldDB" id="A0A0R2MWW5"/>
<feature type="signal peptide" evidence="2">
    <location>
        <begin position="1"/>
        <end position="26"/>
    </location>
</feature>
<keyword evidence="2" id="KW-0732">Signal</keyword>
<feature type="chain" id="PRO_5038354966" description="Lipoprotein" evidence="2">
    <location>
        <begin position="27"/>
        <end position="257"/>
    </location>
</feature>
<evidence type="ECO:0000256" key="2">
    <source>
        <dbReference type="SAM" id="SignalP"/>
    </source>
</evidence>
<evidence type="ECO:0000313" key="3">
    <source>
        <dbReference type="EMBL" id="KRO16699.1"/>
    </source>
</evidence>